<keyword evidence="1" id="KW-0479">Metal-binding</keyword>
<evidence type="ECO:0000313" key="6">
    <source>
        <dbReference type="Proteomes" id="UP000541558"/>
    </source>
</evidence>
<sequence length="828" mass="92981">MSPQDEEGGSSLPKKSKHSRMRGACDACRQKKMKCDSAKMPKNRCSRCTASGLDCTHFYMMKRALYSFGSMGSTVPAPILKGLGLEEAKARMNPLLDTILSPLYQLPADPIVLLETMTSLAQYARALEKFLAELGIPAQFSEESASPNQSSSADAGEAVTSPGDDSESTKNEPENPLYDDISALSDTLRENLLLESFAPQRFYGASSTIMLVKAAIDLNVAGTEQTIACLAKNKRPEFWTVRPWEVIPDPEYPPYVFPEPDLLCHLVEEYFTKSNPMFPLLNRSIFENGVRAGMHLVDDEFGGIVLGVCAVAALYSRDPRILLDVPHAEQSAGFKYYRQLRLCKDSFLRAPTLQELQTHTATTFLRASSRLDKCWHLLGVTLRAVQEIALNRKQKNDKRSVAQSELCKRVFFCLWSMEQFVGAALGRPSCMRRADYDIDRPIECDDEFWENENPELAFKQPPGRHSEVTFFNRLLDLLDIFDGVQAAIYSVQKPIPPKGFSTEEWNERRLAEFDSELNNWYENLPKFLRWDPDAPNSAFFNQSAKLYVSFYWVKILMHRPFIALKNKVTKTFSSMAICTNSARAIIRIMTIQNQKGVPLPLLGIALNLSATVLLVNMWKERKSGNPIDEEREIDYILKCIKILRSYDRCWQFTGRCCDLLYTLLTLNELTMNRPPPGFADLRMPPEFAYSSIPRAGARACMYPAFGGPPLHVQPSSTNIQTQLGSVFGTSPGILFAHNLTLNDGTQSSHGQPETRPAGFDTYGLPSQGAVYREDFTAEPNNQMDFSFGIPIDFDSSEWTTYLDNLGAMVSEAGNYQTNHQGTNSSGFY</sequence>
<dbReference type="Pfam" id="PF04082">
    <property type="entry name" value="Fungal_trans"/>
    <property type="match status" value="1"/>
</dbReference>
<accession>A0A8H5B2R2</accession>
<evidence type="ECO:0000256" key="2">
    <source>
        <dbReference type="ARBA" id="ARBA00023242"/>
    </source>
</evidence>
<dbReference type="EMBL" id="JAACJK010000221">
    <property type="protein sequence ID" value="KAF5314647.1"/>
    <property type="molecule type" value="Genomic_DNA"/>
</dbReference>
<dbReference type="PANTHER" id="PTHR46910:SF38">
    <property type="entry name" value="ZN(2)-C6 FUNGAL-TYPE DOMAIN-CONTAINING PROTEIN"/>
    <property type="match status" value="1"/>
</dbReference>
<dbReference type="CDD" id="cd12148">
    <property type="entry name" value="fungal_TF_MHR"/>
    <property type="match status" value="1"/>
</dbReference>
<feature type="domain" description="Zn(2)-C6 fungal-type" evidence="4">
    <location>
        <begin position="24"/>
        <end position="57"/>
    </location>
</feature>
<name>A0A8H5B2R2_9AGAR</name>
<dbReference type="Proteomes" id="UP000541558">
    <property type="component" value="Unassembled WGS sequence"/>
</dbReference>
<organism evidence="5 6">
    <name type="scientific">Ephemerocybe angulata</name>
    <dbReference type="NCBI Taxonomy" id="980116"/>
    <lineage>
        <taxon>Eukaryota</taxon>
        <taxon>Fungi</taxon>
        <taxon>Dikarya</taxon>
        <taxon>Basidiomycota</taxon>
        <taxon>Agaricomycotina</taxon>
        <taxon>Agaricomycetes</taxon>
        <taxon>Agaricomycetidae</taxon>
        <taxon>Agaricales</taxon>
        <taxon>Agaricineae</taxon>
        <taxon>Psathyrellaceae</taxon>
        <taxon>Ephemerocybe</taxon>
    </lineage>
</organism>
<dbReference type="GO" id="GO:0000981">
    <property type="term" value="F:DNA-binding transcription factor activity, RNA polymerase II-specific"/>
    <property type="evidence" value="ECO:0007669"/>
    <property type="project" value="InterPro"/>
</dbReference>
<comment type="caution">
    <text evidence="5">The sequence shown here is derived from an EMBL/GenBank/DDBJ whole genome shotgun (WGS) entry which is preliminary data.</text>
</comment>
<dbReference type="SUPFAM" id="SSF57701">
    <property type="entry name" value="Zn2/Cys6 DNA-binding domain"/>
    <property type="match status" value="1"/>
</dbReference>
<dbReference type="PANTHER" id="PTHR46910">
    <property type="entry name" value="TRANSCRIPTION FACTOR PDR1"/>
    <property type="match status" value="1"/>
</dbReference>
<evidence type="ECO:0000313" key="5">
    <source>
        <dbReference type="EMBL" id="KAF5314647.1"/>
    </source>
</evidence>
<keyword evidence="2" id="KW-0539">Nucleus</keyword>
<feature type="region of interest" description="Disordered" evidence="3">
    <location>
        <begin position="142"/>
        <end position="179"/>
    </location>
</feature>
<dbReference type="InterPro" id="IPR036864">
    <property type="entry name" value="Zn2-C6_fun-type_DNA-bd_sf"/>
</dbReference>
<dbReference type="AlphaFoldDB" id="A0A8H5B2R2"/>
<dbReference type="PROSITE" id="PS50048">
    <property type="entry name" value="ZN2_CY6_FUNGAL_2"/>
    <property type="match status" value="1"/>
</dbReference>
<dbReference type="SMART" id="SM00066">
    <property type="entry name" value="GAL4"/>
    <property type="match status" value="1"/>
</dbReference>
<reference evidence="5 6" key="1">
    <citation type="journal article" date="2020" name="ISME J.">
        <title>Uncovering the hidden diversity of litter-decomposition mechanisms in mushroom-forming fungi.</title>
        <authorList>
            <person name="Floudas D."/>
            <person name="Bentzer J."/>
            <person name="Ahren D."/>
            <person name="Johansson T."/>
            <person name="Persson P."/>
            <person name="Tunlid A."/>
        </authorList>
    </citation>
    <scope>NUCLEOTIDE SEQUENCE [LARGE SCALE GENOMIC DNA]</scope>
    <source>
        <strain evidence="5 6">CBS 175.51</strain>
    </source>
</reference>
<dbReference type="InterPro" id="IPR007219">
    <property type="entry name" value="XnlR_reg_dom"/>
</dbReference>
<dbReference type="Gene3D" id="4.10.240.10">
    <property type="entry name" value="Zn(2)-C6 fungal-type DNA-binding domain"/>
    <property type="match status" value="1"/>
</dbReference>
<dbReference type="InterPro" id="IPR050987">
    <property type="entry name" value="AtrR-like"/>
</dbReference>
<feature type="compositionally biased region" description="Low complexity" evidence="3">
    <location>
        <begin position="142"/>
        <end position="153"/>
    </location>
</feature>
<dbReference type="CDD" id="cd00067">
    <property type="entry name" value="GAL4"/>
    <property type="match status" value="1"/>
</dbReference>
<proteinExistence type="predicted"/>
<dbReference type="GO" id="GO:0006351">
    <property type="term" value="P:DNA-templated transcription"/>
    <property type="evidence" value="ECO:0007669"/>
    <property type="project" value="InterPro"/>
</dbReference>
<dbReference type="SMART" id="SM00906">
    <property type="entry name" value="Fungal_trans"/>
    <property type="match status" value="1"/>
</dbReference>
<keyword evidence="6" id="KW-1185">Reference proteome</keyword>
<gene>
    <name evidence="5" type="ORF">D9611_007128</name>
</gene>
<protein>
    <recommendedName>
        <fullName evidence="4">Zn(2)-C6 fungal-type domain-containing protein</fullName>
    </recommendedName>
</protein>
<dbReference type="OrthoDB" id="4456959at2759"/>
<dbReference type="PROSITE" id="PS00463">
    <property type="entry name" value="ZN2_CY6_FUNGAL_1"/>
    <property type="match status" value="1"/>
</dbReference>
<evidence type="ECO:0000256" key="3">
    <source>
        <dbReference type="SAM" id="MobiDB-lite"/>
    </source>
</evidence>
<evidence type="ECO:0000256" key="1">
    <source>
        <dbReference type="ARBA" id="ARBA00022723"/>
    </source>
</evidence>
<feature type="region of interest" description="Disordered" evidence="3">
    <location>
        <begin position="1"/>
        <end position="20"/>
    </location>
</feature>
<evidence type="ECO:0000259" key="4">
    <source>
        <dbReference type="PROSITE" id="PS50048"/>
    </source>
</evidence>
<dbReference type="Pfam" id="PF00172">
    <property type="entry name" value="Zn_clus"/>
    <property type="match status" value="1"/>
</dbReference>
<dbReference type="InterPro" id="IPR001138">
    <property type="entry name" value="Zn2Cys6_DnaBD"/>
</dbReference>
<dbReference type="GO" id="GO:0008270">
    <property type="term" value="F:zinc ion binding"/>
    <property type="evidence" value="ECO:0007669"/>
    <property type="project" value="InterPro"/>
</dbReference>
<dbReference type="GO" id="GO:0003677">
    <property type="term" value="F:DNA binding"/>
    <property type="evidence" value="ECO:0007669"/>
    <property type="project" value="InterPro"/>
</dbReference>